<gene>
    <name evidence="1" type="ORF">EVAR_65056_1</name>
</gene>
<dbReference type="Proteomes" id="UP000299102">
    <property type="component" value="Unassembled WGS sequence"/>
</dbReference>
<keyword evidence="2" id="KW-1185">Reference proteome</keyword>
<proteinExistence type="predicted"/>
<dbReference type="AlphaFoldDB" id="A0A4C1ZZE0"/>
<evidence type="ECO:0000313" key="1">
    <source>
        <dbReference type="EMBL" id="GBP93118.1"/>
    </source>
</evidence>
<evidence type="ECO:0000313" key="2">
    <source>
        <dbReference type="Proteomes" id="UP000299102"/>
    </source>
</evidence>
<comment type="caution">
    <text evidence="1">The sequence shown here is derived from an EMBL/GenBank/DDBJ whole genome shotgun (WGS) entry which is preliminary data.</text>
</comment>
<name>A0A4C1ZZE0_EUMVA</name>
<protein>
    <submittedName>
        <fullName evidence="1">Uncharacterized protein</fullName>
    </submittedName>
</protein>
<dbReference type="EMBL" id="BGZK01002339">
    <property type="protein sequence ID" value="GBP93118.1"/>
    <property type="molecule type" value="Genomic_DNA"/>
</dbReference>
<reference evidence="1 2" key="1">
    <citation type="journal article" date="2019" name="Commun. Biol.">
        <title>The bagworm genome reveals a unique fibroin gene that provides high tensile strength.</title>
        <authorList>
            <person name="Kono N."/>
            <person name="Nakamura H."/>
            <person name="Ohtoshi R."/>
            <person name="Tomita M."/>
            <person name="Numata K."/>
            <person name="Arakawa K."/>
        </authorList>
    </citation>
    <scope>NUCLEOTIDE SEQUENCE [LARGE SCALE GENOMIC DNA]</scope>
</reference>
<sequence length="118" mass="13534">MLDDGWRQQAAALNDVSDLKPGADNYLRKTDLTHCIHLGRRKSTRFVPRDRIEWSASEYVISTRKYQDSGKTYLPSLCSPSARYKAVCKPSLYLISYFLEPRGATLSRRAPSYEVMAR</sequence>
<accession>A0A4C1ZZE0</accession>
<organism evidence="1 2">
    <name type="scientific">Eumeta variegata</name>
    <name type="common">Bagworm moth</name>
    <name type="synonym">Eumeta japonica</name>
    <dbReference type="NCBI Taxonomy" id="151549"/>
    <lineage>
        <taxon>Eukaryota</taxon>
        <taxon>Metazoa</taxon>
        <taxon>Ecdysozoa</taxon>
        <taxon>Arthropoda</taxon>
        <taxon>Hexapoda</taxon>
        <taxon>Insecta</taxon>
        <taxon>Pterygota</taxon>
        <taxon>Neoptera</taxon>
        <taxon>Endopterygota</taxon>
        <taxon>Lepidoptera</taxon>
        <taxon>Glossata</taxon>
        <taxon>Ditrysia</taxon>
        <taxon>Tineoidea</taxon>
        <taxon>Psychidae</taxon>
        <taxon>Oiketicinae</taxon>
        <taxon>Eumeta</taxon>
    </lineage>
</organism>